<evidence type="ECO:0000256" key="1">
    <source>
        <dbReference type="ARBA" id="ARBA00022801"/>
    </source>
</evidence>
<dbReference type="OrthoDB" id="9807210at2"/>
<evidence type="ECO:0000313" key="4">
    <source>
        <dbReference type="Proteomes" id="UP000245423"/>
    </source>
</evidence>
<dbReference type="InterPro" id="IPR011059">
    <property type="entry name" value="Metal-dep_hydrolase_composite"/>
</dbReference>
<keyword evidence="1" id="KW-0378">Hydrolase</keyword>
<dbReference type="InterPro" id="IPR006680">
    <property type="entry name" value="Amidohydro-rel"/>
</dbReference>
<dbReference type="PANTHER" id="PTHR43794">
    <property type="entry name" value="AMINOHYDROLASE SSNA-RELATED"/>
    <property type="match status" value="1"/>
</dbReference>
<dbReference type="Gene3D" id="3.20.20.140">
    <property type="entry name" value="Metal-dependent hydrolases"/>
    <property type="match status" value="1"/>
</dbReference>
<dbReference type="PANTHER" id="PTHR43794:SF11">
    <property type="entry name" value="AMIDOHYDROLASE-RELATED DOMAIN-CONTAINING PROTEIN"/>
    <property type="match status" value="1"/>
</dbReference>
<dbReference type="Proteomes" id="UP000245423">
    <property type="component" value="Chromosome 1"/>
</dbReference>
<dbReference type="SUPFAM" id="SSF51556">
    <property type="entry name" value="Metallo-dependent hydrolases"/>
    <property type="match status" value="1"/>
</dbReference>
<name>A0A1M4PKR6_9FIRM</name>
<dbReference type="AlphaFoldDB" id="A0A1M4PKR6"/>
<organism evidence="3 4">
    <name type="scientific">[Clostridium] ultunense Esp</name>
    <dbReference type="NCBI Taxonomy" id="1288971"/>
    <lineage>
        <taxon>Bacteria</taxon>
        <taxon>Bacillati</taxon>
        <taxon>Bacillota</taxon>
        <taxon>Tissierellia</taxon>
        <taxon>Tissierellales</taxon>
        <taxon>Tepidimicrobiaceae</taxon>
        <taxon>Schnuerera</taxon>
    </lineage>
</organism>
<reference evidence="3 4" key="1">
    <citation type="submission" date="2016-11" db="EMBL/GenBank/DDBJ databases">
        <authorList>
            <person name="Manzoor S."/>
        </authorList>
    </citation>
    <scope>NUCLEOTIDE SEQUENCE [LARGE SCALE GENOMIC DNA]</scope>
    <source>
        <strain evidence="3">Clostridium ultunense strain Esp</strain>
    </source>
</reference>
<dbReference type="Gene3D" id="2.30.40.10">
    <property type="entry name" value="Urease, subunit C, domain 1"/>
    <property type="match status" value="1"/>
</dbReference>
<keyword evidence="4" id="KW-1185">Reference proteome</keyword>
<gene>
    <name evidence="3" type="ORF">CUESP1_0679</name>
</gene>
<dbReference type="InterPro" id="IPR032466">
    <property type="entry name" value="Metal_Hydrolase"/>
</dbReference>
<evidence type="ECO:0000259" key="2">
    <source>
        <dbReference type="Pfam" id="PF01979"/>
    </source>
</evidence>
<dbReference type="InterPro" id="IPR050287">
    <property type="entry name" value="MTA/SAH_deaminase"/>
</dbReference>
<feature type="domain" description="Amidohydrolase-related" evidence="2">
    <location>
        <begin position="52"/>
        <end position="419"/>
    </location>
</feature>
<accession>A0A1M4PKR6</accession>
<evidence type="ECO:0000313" key="3">
    <source>
        <dbReference type="EMBL" id="SHD76062.1"/>
    </source>
</evidence>
<proteinExistence type="predicted"/>
<dbReference type="Pfam" id="PF01979">
    <property type="entry name" value="Amidohydro_1"/>
    <property type="match status" value="1"/>
</dbReference>
<protein>
    <recommendedName>
        <fullName evidence="2">Amidohydrolase-related domain-containing protein</fullName>
    </recommendedName>
</protein>
<dbReference type="EMBL" id="LT669839">
    <property type="protein sequence ID" value="SHD76062.1"/>
    <property type="molecule type" value="Genomic_DNA"/>
</dbReference>
<dbReference type="GO" id="GO:0016810">
    <property type="term" value="F:hydrolase activity, acting on carbon-nitrogen (but not peptide) bonds"/>
    <property type="evidence" value="ECO:0007669"/>
    <property type="project" value="InterPro"/>
</dbReference>
<dbReference type="RefSeq" id="WP_025640479.1">
    <property type="nucleotide sequence ID" value="NZ_LT669839.1"/>
</dbReference>
<dbReference type="SUPFAM" id="SSF51338">
    <property type="entry name" value="Composite domain of metallo-dependent hydrolases"/>
    <property type="match status" value="1"/>
</dbReference>
<sequence length="469" mass="53295">MLLKNGKVLVDNNSDMDFKKTDIRIDDGIIIELAENLTPTPYEECIDLNGDYVLPGMVNSHYHSYTNILRGTSFGEPLELWSVDTVALGKILTETEMALSVSLGICEMLHAGVTACVDHLPHLATSYTAAKTYETTGFKSALAPMLHNIPDNKVLYKMDEVIPNNLEDNSFPTVEEYTHYYMNFIEKFHNPNGNLQVMVGVNSPQRADDKLLKAAYELSYKFNLPIHCHLLETRWQKISADQTISPVLKLEQFGLLGNRTSLAHCIWMNEDELNLIAKRKAIVVSNPTSNCFLGSGIFPSKEYLKRNIPIALGSDGVNCGTNNNMLDILRFFLLIQRSQEQDYRQWINVKEGFHMITKNSNRILGFHRPLGEIKANYSADLVVVNKNSILNILDNYLLNQIIFNSSLSVKHVLINGHFVMKDSKILKIDEENLKREICARKPYLQQDMLKALNSTKKEKNLYKSIYQSL</sequence>